<feature type="domain" description="BD-FAE-like" evidence="2">
    <location>
        <begin position="30"/>
        <end position="217"/>
    </location>
</feature>
<comment type="caution">
    <text evidence="3">The sequence shown here is derived from an EMBL/GenBank/DDBJ whole genome shotgun (WGS) entry which is preliminary data.</text>
</comment>
<dbReference type="PANTHER" id="PTHR48081:SF6">
    <property type="entry name" value="PEPTIDASE S9 PROLYL OLIGOPEPTIDASE CATALYTIC DOMAIN-CONTAINING PROTEIN"/>
    <property type="match status" value="1"/>
</dbReference>
<dbReference type="InterPro" id="IPR050300">
    <property type="entry name" value="GDXG_lipolytic_enzyme"/>
</dbReference>
<reference evidence="3 4" key="1">
    <citation type="submission" date="2018-05" db="EMBL/GenBank/DDBJ databases">
        <title>Genomic analysis of Gracilibacillus dipsosauri DD1 reveals novel features of a salt-tolerant amylase.</title>
        <authorList>
            <person name="Deutch C.E."/>
            <person name="Yang S."/>
        </authorList>
    </citation>
    <scope>NUCLEOTIDE SEQUENCE [LARGE SCALE GENOMIC DNA]</scope>
    <source>
        <strain evidence="3 4">DD1</strain>
    </source>
</reference>
<dbReference type="EMBL" id="QGTD01000008">
    <property type="protein sequence ID" value="PWU68721.1"/>
    <property type="molecule type" value="Genomic_DNA"/>
</dbReference>
<protein>
    <submittedName>
        <fullName evidence="3">Alpha/beta hydrolase</fullName>
    </submittedName>
</protein>
<name>A0A317KYW5_9BACI</name>
<evidence type="ECO:0000256" key="1">
    <source>
        <dbReference type="ARBA" id="ARBA00022801"/>
    </source>
</evidence>
<evidence type="ECO:0000313" key="4">
    <source>
        <dbReference type="Proteomes" id="UP000245624"/>
    </source>
</evidence>
<dbReference type="OrthoDB" id="9794725at2"/>
<dbReference type="PANTHER" id="PTHR48081">
    <property type="entry name" value="AB HYDROLASE SUPERFAMILY PROTEIN C4A8.06C"/>
    <property type="match status" value="1"/>
</dbReference>
<dbReference type="GO" id="GO:0016787">
    <property type="term" value="F:hydrolase activity"/>
    <property type="evidence" value="ECO:0007669"/>
    <property type="project" value="UniProtKB-KW"/>
</dbReference>
<keyword evidence="4" id="KW-1185">Reference proteome</keyword>
<dbReference type="AlphaFoldDB" id="A0A317KYW5"/>
<evidence type="ECO:0000259" key="2">
    <source>
        <dbReference type="Pfam" id="PF20434"/>
    </source>
</evidence>
<accession>A0A317KYW5</accession>
<dbReference type="InterPro" id="IPR049492">
    <property type="entry name" value="BD-FAE-like_dom"/>
</dbReference>
<proteinExistence type="predicted"/>
<dbReference type="Gene3D" id="3.40.50.1820">
    <property type="entry name" value="alpha/beta hydrolase"/>
    <property type="match status" value="1"/>
</dbReference>
<dbReference type="Proteomes" id="UP000245624">
    <property type="component" value="Unassembled WGS sequence"/>
</dbReference>
<dbReference type="SUPFAM" id="SSF53474">
    <property type="entry name" value="alpha/beta-Hydrolases"/>
    <property type="match status" value="1"/>
</dbReference>
<gene>
    <name evidence="3" type="ORF">DLJ74_09855</name>
</gene>
<dbReference type="InterPro" id="IPR029058">
    <property type="entry name" value="AB_hydrolase_fold"/>
</dbReference>
<organism evidence="3 4">
    <name type="scientific">Gracilibacillus dipsosauri</name>
    <dbReference type="NCBI Taxonomy" id="178340"/>
    <lineage>
        <taxon>Bacteria</taxon>
        <taxon>Bacillati</taxon>
        <taxon>Bacillota</taxon>
        <taxon>Bacilli</taxon>
        <taxon>Bacillales</taxon>
        <taxon>Bacillaceae</taxon>
        <taxon>Gracilibacillus</taxon>
    </lineage>
</organism>
<evidence type="ECO:0000313" key="3">
    <source>
        <dbReference type="EMBL" id="PWU68721.1"/>
    </source>
</evidence>
<sequence>MFLKTKEEINWKDDSLHEDCPSLTPYFLKDKRKAPIIVVIPGGGYGHRAYHEGVPVAEWLNKNGYHAYVLRYNVAPIKDQEVIYKSKYAIQYARYYAESKGIKGQKLGVLGFSAGGHLAAMISNDFDEAKEDSNDPVLRYTSRPDFHLLCYPVISMGDYTHEGSKNNLLGENPEEALVLNHSCERLVTSQTSPAFIWSTANDQAVPVMNSLLYAQALQEHQIEYDLHIYQDGRHGLGLADDQFHTINWKEECISWLDTYIKPS</sequence>
<keyword evidence="1 3" id="KW-0378">Hydrolase</keyword>
<dbReference type="Pfam" id="PF20434">
    <property type="entry name" value="BD-FAE"/>
    <property type="match status" value="1"/>
</dbReference>
<dbReference type="RefSeq" id="WP_054788451.1">
    <property type="nucleotide sequence ID" value="NZ_JAJUIE010000007.1"/>
</dbReference>